<organism evidence="9 10">
    <name type="scientific">Oceanospirillum linum</name>
    <dbReference type="NCBI Taxonomy" id="966"/>
    <lineage>
        <taxon>Bacteria</taxon>
        <taxon>Pseudomonadati</taxon>
        <taxon>Pseudomonadota</taxon>
        <taxon>Gammaproteobacteria</taxon>
        <taxon>Oceanospirillales</taxon>
        <taxon>Oceanospirillaceae</taxon>
        <taxon>Oceanospirillum</taxon>
    </lineage>
</organism>
<evidence type="ECO:0000256" key="6">
    <source>
        <dbReference type="RuleBase" id="RU003983"/>
    </source>
</evidence>
<comment type="cofactor">
    <cofactor evidence="6">
        <name>Zn(2+)</name>
        <dbReference type="ChEBI" id="CHEBI:29105"/>
    </cofactor>
    <text evidence="6">Binds 1 zinc ion per subunit.</text>
</comment>
<dbReference type="GO" id="GO:0016020">
    <property type="term" value="C:membrane"/>
    <property type="evidence" value="ECO:0007669"/>
    <property type="project" value="TreeGrafter"/>
</dbReference>
<dbReference type="InterPro" id="IPR051156">
    <property type="entry name" value="Mito/Outer_Membr_Metalloprot"/>
</dbReference>
<dbReference type="CDD" id="cd07331">
    <property type="entry name" value="M48C_Oma1_like"/>
    <property type="match status" value="1"/>
</dbReference>
<dbReference type="Pfam" id="PF01435">
    <property type="entry name" value="Peptidase_M48"/>
    <property type="match status" value="1"/>
</dbReference>
<dbReference type="GO" id="GO:0046872">
    <property type="term" value="F:metal ion binding"/>
    <property type="evidence" value="ECO:0007669"/>
    <property type="project" value="UniProtKB-KW"/>
</dbReference>
<sequence>MKRWAKRALITGVSAALLTACASSPTGRQQLKLFPSSEIDQMGVQSFAQMKEETPATNKTATSQYVNCVANQVIAQVPSKYGIDSWEVVVFDSEQVNAFALPGGKVGVYTGLLDVAENQHQLAAVIGHELAHVLAEHGNERVSTAYATQTGLALAYKISGEPSEQKDQLFALLGIGSQVGVILPFGRIQESEADIIGLELMAEAGFQPEQAVSLWENMAKASGGQSQPELLSTHPSHDRRIKDLQEQMPKANGLYQQAKAAGRVPSCKI</sequence>
<dbReference type="AlphaFoldDB" id="A0A1T1HCB9"/>
<keyword evidence="5 6" id="KW-0482">Metalloprotease</keyword>
<keyword evidence="10" id="KW-1185">Reference proteome</keyword>
<name>A0A1T1HCB9_OCELI</name>
<feature type="domain" description="Peptidase M48" evidence="8">
    <location>
        <begin position="63"/>
        <end position="246"/>
    </location>
</feature>
<dbReference type="PANTHER" id="PTHR22726">
    <property type="entry name" value="METALLOENDOPEPTIDASE OMA1"/>
    <property type="match status" value="1"/>
</dbReference>
<evidence type="ECO:0000313" key="10">
    <source>
        <dbReference type="Proteomes" id="UP000190064"/>
    </source>
</evidence>
<protein>
    <recommendedName>
        <fullName evidence="8">Peptidase M48 domain-containing protein</fullName>
    </recommendedName>
</protein>
<dbReference type="Proteomes" id="UP000190064">
    <property type="component" value="Unassembled WGS sequence"/>
</dbReference>
<comment type="similarity">
    <text evidence="6">Belongs to the peptidase M48 family.</text>
</comment>
<reference evidence="9" key="1">
    <citation type="submission" date="2017-02" db="EMBL/GenBank/DDBJ databases">
        <title>Draft Genome Sequence of the Salt Water Bacterium Oceanospirillum linum ATCC 11336.</title>
        <authorList>
            <person name="Trachtenberg A.M."/>
            <person name="Carney J.G."/>
            <person name="Linnane J.D."/>
            <person name="Rheaume B.A."/>
            <person name="Pitts N.L."/>
            <person name="Mykles D.L."/>
            <person name="Maclea K.S."/>
        </authorList>
    </citation>
    <scope>NUCLEOTIDE SEQUENCE [LARGE SCALE GENOMIC DNA]</scope>
    <source>
        <strain evidence="9">ATCC 11336</strain>
    </source>
</reference>
<evidence type="ECO:0000313" key="9">
    <source>
        <dbReference type="EMBL" id="OOV87446.1"/>
    </source>
</evidence>
<evidence type="ECO:0000259" key="8">
    <source>
        <dbReference type="Pfam" id="PF01435"/>
    </source>
</evidence>
<dbReference type="PROSITE" id="PS51257">
    <property type="entry name" value="PROKAR_LIPOPROTEIN"/>
    <property type="match status" value="1"/>
</dbReference>
<feature type="chain" id="PRO_5012300981" description="Peptidase M48 domain-containing protein" evidence="7">
    <location>
        <begin position="23"/>
        <end position="269"/>
    </location>
</feature>
<gene>
    <name evidence="9" type="ORF">BTA35_0210550</name>
</gene>
<evidence type="ECO:0000256" key="4">
    <source>
        <dbReference type="ARBA" id="ARBA00022833"/>
    </source>
</evidence>
<evidence type="ECO:0000256" key="7">
    <source>
        <dbReference type="SAM" id="SignalP"/>
    </source>
</evidence>
<keyword evidence="1 6" id="KW-0645">Protease</keyword>
<comment type="caution">
    <text evidence="9">The sequence shown here is derived from an EMBL/GenBank/DDBJ whole genome shotgun (WGS) entry which is preliminary data.</text>
</comment>
<dbReference type="GO" id="GO:0004222">
    <property type="term" value="F:metalloendopeptidase activity"/>
    <property type="evidence" value="ECO:0007669"/>
    <property type="project" value="InterPro"/>
</dbReference>
<dbReference type="PANTHER" id="PTHR22726:SF24">
    <property type="entry name" value="M48 FAMILY METALLOPEPTIDASE"/>
    <property type="match status" value="1"/>
</dbReference>
<accession>A0A1T1HCB9</accession>
<dbReference type="EMBL" id="MTSD02000003">
    <property type="protein sequence ID" value="OOV87446.1"/>
    <property type="molecule type" value="Genomic_DNA"/>
</dbReference>
<dbReference type="STRING" id="966.BTA35_0210550"/>
<dbReference type="Gene3D" id="3.30.2010.10">
    <property type="entry name" value="Metalloproteases ('zincins'), catalytic domain"/>
    <property type="match status" value="1"/>
</dbReference>
<evidence type="ECO:0000256" key="2">
    <source>
        <dbReference type="ARBA" id="ARBA00022723"/>
    </source>
</evidence>
<dbReference type="InterPro" id="IPR001915">
    <property type="entry name" value="Peptidase_M48"/>
</dbReference>
<keyword evidence="2" id="KW-0479">Metal-binding</keyword>
<evidence type="ECO:0000256" key="5">
    <source>
        <dbReference type="ARBA" id="ARBA00023049"/>
    </source>
</evidence>
<feature type="signal peptide" evidence="7">
    <location>
        <begin position="1"/>
        <end position="22"/>
    </location>
</feature>
<keyword evidence="3 6" id="KW-0378">Hydrolase</keyword>
<evidence type="ECO:0000256" key="1">
    <source>
        <dbReference type="ARBA" id="ARBA00022670"/>
    </source>
</evidence>
<evidence type="ECO:0000256" key="3">
    <source>
        <dbReference type="ARBA" id="ARBA00022801"/>
    </source>
</evidence>
<keyword evidence="7" id="KW-0732">Signal</keyword>
<proteinExistence type="inferred from homology"/>
<dbReference type="GO" id="GO:0051603">
    <property type="term" value="P:proteolysis involved in protein catabolic process"/>
    <property type="evidence" value="ECO:0007669"/>
    <property type="project" value="TreeGrafter"/>
</dbReference>
<keyword evidence="4 6" id="KW-0862">Zinc</keyword>